<comment type="caution">
    <text evidence="4">The sequence shown here is derived from an EMBL/GenBank/DDBJ whole genome shotgun (WGS) entry which is preliminary data.</text>
</comment>
<reference evidence="4 5" key="1">
    <citation type="submission" date="2014-09" db="EMBL/GenBank/DDBJ databases">
        <title>Genome sequencing and annotation of Bacillus Okhensis strain Kh10-101T.</title>
        <authorList>
            <person name="Prakash J.S."/>
        </authorList>
    </citation>
    <scope>NUCLEOTIDE SEQUENCE [LARGE SCALE GENOMIC DNA]</scope>
    <source>
        <strain evidence="5">Kh10-101T</strain>
    </source>
</reference>
<evidence type="ECO:0000313" key="4">
    <source>
        <dbReference type="EMBL" id="KHF38627.1"/>
    </source>
</evidence>
<dbReference type="SUPFAM" id="SSF52499">
    <property type="entry name" value="Isochorismatase-like hydrolases"/>
    <property type="match status" value="1"/>
</dbReference>
<dbReference type="EMBL" id="JRJU01000034">
    <property type="protein sequence ID" value="KHF38627.1"/>
    <property type="molecule type" value="Genomic_DNA"/>
</dbReference>
<organism evidence="4 5">
    <name type="scientific">Halalkalibacter okhensis</name>
    <dbReference type="NCBI Taxonomy" id="333138"/>
    <lineage>
        <taxon>Bacteria</taxon>
        <taxon>Bacillati</taxon>
        <taxon>Bacillota</taxon>
        <taxon>Bacilli</taxon>
        <taxon>Bacillales</taxon>
        <taxon>Bacillaceae</taxon>
        <taxon>Halalkalibacter</taxon>
    </lineage>
</organism>
<dbReference type="eggNOG" id="COG1335">
    <property type="taxonomic scope" value="Bacteria"/>
</dbReference>
<dbReference type="Proteomes" id="UP000030832">
    <property type="component" value="Unassembled WGS sequence"/>
</dbReference>
<feature type="domain" description="Isochorismatase-like" evidence="3">
    <location>
        <begin position="23"/>
        <end position="200"/>
    </location>
</feature>
<dbReference type="InterPro" id="IPR036380">
    <property type="entry name" value="Isochorismatase-like_sf"/>
</dbReference>
<dbReference type="PANTHER" id="PTHR43540:SF1">
    <property type="entry name" value="ISOCHORISMATASE HYDROLASE"/>
    <property type="match status" value="1"/>
</dbReference>
<name>A0A0B0ICK3_9BACI</name>
<evidence type="ECO:0000313" key="5">
    <source>
        <dbReference type="Proteomes" id="UP000030832"/>
    </source>
</evidence>
<protein>
    <recommendedName>
        <fullName evidence="3">Isochorismatase-like domain-containing protein</fullName>
    </recommendedName>
</protein>
<accession>A0A0B0ICK3</accession>
<evidence type="ECO:0000259" key="3">
    <source>
        <dbReference type="Pfam" id="PF00857"/>
    </source>
</evidence>
<comment type="similarity">
    <text evidence="1">Belongs to the isochorismatase family.</text>
</comment>
<dbReference type="InterPro" id="IPR000868">
    <property type="entry name" value="Isochorismatase-like_dom"/>
</dbReference>
<evidence type="ECO:0000256" key="1">
    <source>
        <dbReference type="ARBA" id="ARBA00006336"/>
    </source>
</evidence>
<dbReference type="STRING" id="333138.LQ50_20135"/>
<dbReference type="Gene3D" id="3.40.50.850">
    <property type="entry name" value="Isochorismatase-like"/>
    <property type="match status" value="1"/>
</dbReference>
<evidence type="ECO:0000256" key="2">
    <source>
        <dbReference type="ARBA" id="ARBA00022801"/>
    </source>
</evidence>
<gene>
    <name evidence="4" type="ORF">LQ50_20135</name>
</gene>
<keyword evidence="2" id="KW-0378">Hydrolase</keyword>
<dbReference type="PANTHER" id="PTHR43540">
    <property type="entry name" value="PEROXYUREIDOACRYLATE/UREIDOACRYLATE AMIDOHYDROLASE-RELATED"/>
    <property type="match status" value="1"/>
</dbReference>
<dbReference type="GO" id="GO:0016787">
    <property type="term" value="F:hydrolase activity"/>
    <property type="evidence" value="ECO:0007669"/>
    <property type="project" value="UniProtKB-KW"/>
</dbReference>
<dbReference type="AlphaFoldDB" id="A0A0B0ICK3"/>
<proteinExistence type="inferred from homology"/>
<dbReference type="Pfam" id="PF00857">
    <property type="entry name" value="Isochorismatase"/>
    <property type="match status" value="1"/>
</dbReference>
<keyword evidence="5" id="KW-1185">Reference proteome</keyword>
<dbReference type="InterPro" id="IPR050272">
    <property type="entry name" value="Isochorismatase-like_hydrls"/>
</dbReference>
<sequence>MPNEILNIYKAYHRETYVGKNPALLVIDLYNLAYEGGAYPVHELVEDYPSSCGIHAWNALKPTQELIQEVREQGIAVIYSTRTQVKVNSTFRKMRNVKEDSFEIKEEVKPKEDDVIIFKERASCFFGTPLVSRLRKMGVDSLIVVGESTSGCVRASVVDAYSYGFHTVVVEECCFDRSELSHKINLFDLHHKYADVMNVNEVIKGLKEIKLKQ</sequence>